<accession>X1PTA8</accession>
<reference evidence="1" key="1">
    <citation type="journal article" date="2014" name="Front. Microbiol.">
        <title>High frequency of phylogenetically diverse reductive dehalogenase-homologous genes in deep subseafloor sedimentary metagenomes.</title>
        <authorList>
            <person name="Kawai M."/>
            <person name="Futagami T."/>
            <person name="Toyoda A."/>
            <person name="Takaki Y."/>
            <person name="Nishi S."/>
            <person name="Hori S."/>
            <person name="Arai W."/>
            <person name="Tsubouchi T."/>
            <person name="Morono Y."/>
            <person name="Uchiyama I."/>
            <person name="Ito T."/>
            <person name="Fujiyama A."/>
            <person name="Inagaki F."/>
            <person name="Takami H."/>
        </authorList>
    </citation>
    <scope>NUCLEOTIDE SEQUENCE</scope>
    <source>
        <strain evidence="1">Expedition CK06-06</strain>
    </source>
</reference>
<protein>
    <submittedName>
        <fullName evidence="1">Uncharacterized protein</fullName>
    </submittedName>
</protein>
<sequence length="96" mass="10725">MAIKAARKIREEIEKAGMDNLKILADKGISIIETYLNGCSPEERAVYKRDGNTLLQLGVTPDMVLEELAGQNEKLATIMEEGRKDYKKSEISKLKA</sequence>
<organism evidence="1">
    <name type="scientific">marine sediment metagenome</name>
    <dbReference type="NCBI Taxonomy" id="412755"/>
    <lineage>
        <taxon>unclassified sequences</taxon>
        <taxon>metagenomes</taxon>
        <taxon>ecological metagenomes</taxon>
    </lineage>
</organism>
<proteinExistence type="predicted"/>
<comment type="caution">
    <text evidence="1">The sequence shown here is derived from an EMBL/GenBank/DDBJ whole genome shotgun (WGS) entry which is preliminary data.</text>
</comment>
<dbReference type="EMBL" id="BARW01003925">
    <property type="protein sequence ID" value="GAI59063.1"/>
    <property type="molecule type" value="Genomic_DNA"/>
</dbReference>
<gene>
    <name evidence="1" type="ORF">S12H4_09600</name>
</gene>
<name>X1PTA8_9ZZZZ</name>
<dbReference type="AlphaFoldDB" id="X1PTA8"/>
<evidence type="ECO:0000313" key="1">
    <source>
        <dbReference type="EMBL" id="GAI59063.1"/>
    </source>
</evidence>
<feature type="non-terminal residue" evidence="1">
    <location>
        <position position="96"/>
    </location>
</feature>